<dbReference type="InterPro" id="IPR002938">
    <property type="entry name" value="FAD-bd"/>
</dbReference>
<gene>
    <name evidence="5" type="ORF">QQZ08_000620</name>
</gene>
<organism evidence="5 6">
    <name type="scientific">Neonectria magnoliae</name>
    <dbReference type="NCBI Taxonomy" id="2732573"/>
    <lineage>
        <taxon>Eukaryota</taxon>
        <taxon>Fungi</taxon>
        <taxon>Dikarya</taxon>
        <taxon>Ascomycota</taxon>
        <taxon>Pezizomycotina</taxon>
        <taxon>Sordariomycetes</taxon>
        <taxon>Hypocreomycetidae</taxon>
        <taxon>Hypocreales</taxon>
        <taxon>Nectriaceae</taxon>
        <taxon>Neonectria</taxon>
    </lineage>
</organism>
<dbReference type="InterPro" id="IPR036188">
    <property type="entry name" value="FAD/NAD-bd_sf"/>
</dbReference>
<dbReference type="SUPFAM" id="SSF51905">
    <property type="entry name" value="FAD/NAD(P)-binding domain"/>
    <property type="match status" value="1"/>
</dbReference>
<proteinExistence type="predicted"/>
<protein>
    <recommendedName>
        <fullName evidence="4">FAD-binding domain-containing protein</fullName>
    </recommendedName>
</protein>
<keyword evidence="1" id="KW-0285">Flavoprotein</keyword>
<feature type="domain" description="FAD-binding" evidence="4">
    <location>
        <begin position="2"/>
        <end position="85"/>
    </location>
</feature>
<evidence type="ECO:0000259" key="4">
    <source>
        <dbReference type="Pfam" id="PF01494"/>
    </source>
</evidence>
<reference evidence="5 6" key="1">
    <citation type="journal article" date="2025" name="Microbiol. Resour. Announc.">
        <title>Draft genome sequences for Neonectria magnoliae and Neonectria punicea, canker pathogens of Liriodendron tulipifera and Acer saccharum in West Virginia.</title>
        <authorList>
            <person name="Petronek H.M."/>
            <person name="Kasson M.T."/>
            <person name="Metheny A.M."/>
            <person name="Stauder C.M."/>
            <person name="Lovett B."/>
            <person name="Lynch S.C."/>
            <person name="Garnas J.R."/>
            <person name="Kasson L.R."/>
            <person name="Stajich J.E."/>
        </authorList>
    </citation>
    <scope>NUCLEOTIDE SEQUENCE [LARGE SCALE GENOMIC DNA]</scope>
    <source>
        <strain evidence="5 6">NRRL 64651</strain>
    </source>
</reference>
<evidence type="ECO:0000256" key="1">
    <source>
        <dbReference type="ARBA" id="ARBA00022630"/>
    </source>
</evidence>
<evidence type="ECO:0000313" key="5">
    <source>
        <dbReference type="EMBL" id="KAK7432760.1"/>
    </source>
</evidence>
<evidence type="ECO:0000256" key="2">
    <source>
        <dbReference type="ARBA" id="ARBA00022827"/>
    </source>
</evidence>
<keyword evidence="3" id="KW-0560">Oxidoreductase</keyword>
<name>A0ABR1IHU7_9HYPO</name>
<dbReference type="Pfam" id="PF01494">
    <property type="entry name" value="FAD_binding_3"/>
    <property type="match status" value="1"/>
</dbReference>
<dbReference type="EMBL" id="JAZAVK010000003">
    <property type="protein sequence ID" value="KAK7432760.1"/>
    <property type="molecule type" value="Genomic_DNA"/>
</dbReference>
<keyword evidence="2" id="KW-0274">FAD</keyword>
<evidence type="ECO:0000313" key="6">
    <source>
        <dbReference type="Proteomes" id="UP001498421"/>
    </source>
</evidence>
<dbReference type="Gene3D" id="3.50.50.60">
    <property type="entry name" value="FAD/NAD(P)-binding domain"/>
    <property type="match status" value="1"/>
</dbReference>
<accession>A0ABR1IHU7</accession>
<evidence type="ECO:0000256" key="3">
    <source>
        <dbReference type="ARBA" id="ARBA00023002"/>
    </source>
</evidence>
<keyword evidence="6" id="KW-1185">Reference proteome</keyword>
<comment type="caution">
    <text evidence="5">The sequence shown here is derived from an EMBL/GenBank/DDBJ whole genome shotgun (WGS) entry which is preliminary data.</text>
</comment>
<sequence>MIHNIPQPDFEQFVAKELENDPNVQIRKGVAYVTCEQGEGKFITTVEERATRTRWNITSRHVIACDGAKSEVRKDLGIECEGEDGYEYPHM</sequence>
<dbReference type="Proteomes" id="UP001498421">
    <property type="component" value="Unassembled WGS sequence"/>
</dbReference>